<reference evidence="5 6" key="1">
    <citation type="submission" date="2024-02" db="EMBL/GenBank/DDBJ databases">
        <title>De novo assembly and annotation of 12 fungi associated with fruit tree decline syndrome in Ontario, Canada.</title>
        <authorList>
            <person name="Sulman M."/>
            <person name="Ellouze W."/>
            <person name="Ilyukhin E."/>
        </authorList>
    </citation>
    <scope>NUCLEOTIDE SEQUENCE [LARGE SCALE GENOMIC DNA]</scope>
    <source>
        <strain evidence="5 6">FDS-637</strain>
    </source>
</reference>
<comment type="subcellular location">
    <subcellularLocation>
        <location evidence="1">Nucleus</location>
    </subcellularLocation>
</comment>
<dbReference type="EMBL" id="JAJVCZ030000004">
    <property type="protein sequence ID" value="KAL0261093.1"/>
    <property type="molecule type" value="Genomic_DNA"/>
</dbReference>
<dbReference type="InterPro" id="IPR019331">
    <property type="entry name" value="FAM192A/Fyv6_N"/>
</dbReference>
<dbReference type="RefSeq" id="XP_066634122.1">
    <property type="nucleotide sequence ID" value="XM_066776241.1"/>
</dbReference>
<evidence type="ECO:0000256" key="2">
    <source>
        <dbReference type="ARBA" id="ARBA00023242"/>
    </source>
</evidence>
<dbReference type="Pfam" id="PF10187">
    <property type="entry name" value="FAM192A_Fyv6_N"/>
    <property type="match status" value="1"/>
</dbReference>
<accession>A0ABR3CKC2</accession>
<dbReference type="PANTHER" id="PTHR13495">
    <property type="entry name" value="NEFA-INTERACTING NUCLEAR PROTEIN NIP30"/>
    <property type="match status" value="1"/>
</dbReference>
<feature type="compositionally biased region" description="Basic and acidic residues" evidence="3">
    <location>
        <begin position="95"/>
        <end position="119"/>
    </location>
</feature>
<evidence type="ECO:0000256" key="3">
    <source>
        <dbReference type="SAM" id="MobiDB-lite"/>
    </source>
</evidence>
<dbReference type="PANTHER" id="PTHR13495:SF0">
    <property type="entry name" value="PSME3-INTERACTING PROTEIN"/>
    <property type="match status" value="1"/>
</dbReference>
<evidence type="ECO:0000313" key="6">
    <source>
        <dbReference type="Proteomes" id="UP001430584"/>
    </source>
</evidence>
<feature type="compositionally biased region" description="Polar residues" evidence="3">
    <location>
        <begin position="1"/>
        <end position="13"/>
    </location>
</feature>
<feature type="region of interest" description="Disordered" evidence="3">
    <location>
        <begin position="1"/>
        <end position="47"/>
    </location>
</feature>
<dbReference type="Proteomes" id="UP001430584">
    <property type="component" value="Unassembled WGS sequence"/>
</dbReference>
<proteinExistence type="predicted"/>
<feature type="compositionally biased region" description="Basic and acidic residues" evidence="3">
    <location>
        <begin position="29"/>
        <end position="43"/>
    </location>
</feature>
<keyword evidence="6" id="KW-1185">Reference proteome</keyword>
<feature type="domain" description="FAM192A/Fyv6 N-terminal" evidence="4">
    <location>
        <begin position="5"/>
        <end position="109"/>
    </location>
</feature>
<evidence type="ECO:0000259" key="4">
    <source>
        <dbReference type="Pfam" id="PF10187"/>
    </source>
</evidence>
<protein>
    <recommendedName>
        <fullName evidence="4">FAM192A/Fyv6 N-terminal domain-containing protein</fullName>
    </recommendedName>
</protein>
<dbReference type="InterPro" id="IPR039845">
    <property type="entry name" value="FAM192A"/>
</dbReference>
<evidence type="ECO:0000313" key="5">
    <source>
        <dbReference type="EMBL" id="KAL0261093.1"/>
    </source>
</evidence>
<dbReference type="GeneID" id="92008874"/>
<organism evidence="5 6">
    <name type="scientific">Diplodia seriata</name>
    <dbReference type="NCBI Taxonomy" id="420778"/>
    <lineage>
        <taxon>Eukaryota</taxon>
        <taxon>Fungi</taxon>
        <taxon>Dikarya</taxon>
        <taxon>Ascomycota</taxon>
        <taxon>Pezizomycotina</taxon>
        <taxon>Dothideomycetes</taxon>
        <taxon>Dothideomycetes incertae sedis</taxon>
        <taxon>Botryosphaeriales</taxon>
        <taxon>Botryosphaeriaceae</taxon>
        <taxon>Diplodia</taxon>
    </lineage>
</organism>
<sequence>MSSGFVSAGTNEQPVERDAEWLQAQQELEAQRRRKEEESKQNDGKSLYEVLQANKAKKQEAFEESIKLKNQFRALDEDEAEFLDSVLESTRAKEAALKKETTEQLDAFRRHQEEVERAARLTGTDEGDQPTEEEHWASAGRKRKKARDKESLMGIKIRRTSSAGEKGASNASPKTNTKSPDPTEKEKEPVPSPGAPRQEHAAKIVAGTKPAASEKGSGVVGSAVQRESQAQKPKPTPAALGLSGYSSEDDD</sequence>
<keyword evidence="2" id="KW-0539">Nucleus</keyword>
<feature type="region of interest" description="Disordered" evidence="3">
    <location>
        <begin position="95"/>
        <end position="251"/>
    </location>
</feature>
<evidence type="ECO:0000256" key="1">
    <source>
        <dbReference type="ARBA" id="ARBA00004123"/>
    </source>
</evidence>
<comment type="caution">
    <text evidence="5">The sequence shown here is derived from an EMBL/GenBank/DDBJ whole genome shotgun (WGS) entry which is preliminary data.</text>
</comment>
<gene>
    <name evidence="5" type="ORF">SLS55_004789</name>
</gene>
<name>A0ABR3CKC2_9PEZI</name>
<feature type="compositionally biased region" description="Polar residues" evidence="3">
    <location>
        <begin position="169"/>
        <end position="180"/>
    </location>
</feature>